<feature type="region of interest" description="Disordered" evidence="1">
    <location>
        <begin position="1"/>
        <end position="33"/>
    </location>
</feature>
<dbReference type="EMBL" id="ML735218">
    <property type="protein sequence ID" value="KAE8395497.1"/>
    <property type="molecule type" value="Genomic_DNA"/>
</dbReference>
<dbReference type="AlphaFoldDB" id="A0A5N7CP28"/>
<evidence type="ECO:0000313" key="2">
    <source>
        <dbReference type="EMBL" id="KAE8395497.1"/>
    </source>
</evidence>
<protein>
    <submittedName>
        <fullName evidence="2">Uncharacterized protein</fullName>
    </submittedName>
</protein>
<dbReference type="Proteomes" id="UP000326877">
    <property type="component" value="Unassembled WGS sequence"/>
</dbReference>
<sequence length="214" mass="24162">MEESLDSTSGPNRIGGCRPRAQRKGEGRLDPSGISPLDQSINQLLSVPSQRVSALPASIFCLRSIRPLMTRTTRSTWNDDIRWIDVEDRNEDKRKRTNGLASEKSITREYIYSTASTLKIFEAEKYNGNFLFRVSLYSDSRIGAIPLGTAFGCGHCPDSTTRTSNYLQSDWVGYIVTRIQEFLNSLRLLLHGRFEGITRIMLCGWKAVHAAWIV</sequence>
<feature type="compositionally biased region" description="Polar residues" evidence="1">
    <location>
        <begin position="1"/>
        <end position="11"/>
    </location>
</feature>
<evidence type="ECO:0000256" key="1">
    <source>
        <dbReference type="SAM" id="MobiDB-lite"/>
    </source>
</evidence>
<name>A0A5N7CP28_PETAA</name>
<organism evidence="2">
    <name type="scientific">Petromyces alliaceus</name>
    <name type="common">Aspergillus alliaceus</name>
    <dbReference type="NCBI Taxonomy" id="209559"/>
    <lineage>
        <taxon>Eukaryota</taxon>
        <taxon>Fungi</taxon>
        <taxon>Dikarya</taxon>
        <taxon>Ascomycota</taxon>
        <taxon>Pezizomycotina</taxon>
        <taxon>Eurotiomycetes</taxon>
        <taxon>Eurotiomycetidae</taxon>
        <taxon>Eurotiales</taxon>
        <taxon>Aspergillaceae</taxon>
        <taxon>Aspergillus</taxon>
        <taxon>Aspergillus subgen. Circumdati</taxon>
    </lineage>
</organism>
<proteinExistence type="predicted"/>
<reference evidence="2" key="1">
    <citation type="submission" date="2019-04" db="EMBL/GenBank/DDBJ databases">
        <title>Friends and foes A comparative genomics studyof 23 Aspergillus species from section Flavi.</title>
        <authorList>
            <consortium name="DOE Joint Genome Institute"/>
            <person name="Kjaerbolling I."/>
            <person name="Vesth T."/>
            <person name="Frisvad J.C."/>
            <person name="Nybo J.L."/>
            <person name="Theobald S."/>
            <person name="Kildgaard S."/>
            <person name="Isbrandt T."/>
            <person name="Kuo A."/>
            <person name="Sato A."/>
            <person name="Lyhne E.K."/>
            <person name="Kogle M.E."/>
            <person name="Wiebenga A."/>
            <person name="Kun R.S."/>
            <person name="Lubbers R.J."/>
            <person name="Makela M.R."/>
            <person name="Barry K."/>
            <person name="Chovatia M."/>
            <person name="Clum A."/>
            <person name="Daum C."/>
            <person name="Haridas S."/>
            <person name="He G."/>
            <person name="LaButti K."/>
            <person name="Lipzen A."/>
            <person name="Mondo S."/>
            <person name="Riley R."/>
            <person name="Salamov A."/>
            <person name="Simmons B.A."/>
            <person name="Magnuson J.K."/>
            <person name="Henrissat B."/>
            <person name="Mortensen U.H."/>
            <person name="Larsen T.O."/>
            <person name="Devries R.P."/>
            <person name="Grigoriev I.V."/>
            <person name="Machida M."/>
            <person name="Baker S.E."/>
            <person name="Andersen M.R."/>
        </authorList>
    </citation>
    <scope>NUCLEOTIDE SEQUENCE [LARGE SCALE GENOMIC DNA]</scope>
    <source>
        <strain evidence="2">IBT 14317</strain>
    </source>
</reference>
<gene>
    <name evidence="2" type="ORF">BDV23DRAFT_95814</name>
</gene>
<accession>A0A5N7CP28</accession>